<evidence type="ECO:0000313" key="8">
    <source>
        <dbReference type="EMBL" id="KIJ05221.1"/>
    </source>
</evidence>
<dbReference type="AlphaFoldDB" id="A0A0C9TDB8"/>
<evidence type="ECO:0000256" key="4">
    <source>
        <dbReference type="ARBA" id="ARBA00022833"/>
    </source>
</evidence>
<evidence type="ECO:0000256" key="3">
    <source>
        <dbReference type="ARBA" id="ARBA00022801"/>
    </source>
</evidence>
<evidence type="ECO:0000256" key="5">
    <source>
        <dbReference type="ARBA" id="ARBA00023049"/>
    </source>
</evidence>
<keyword evidence="4" id="KW-0862">Zinc</keyword>
<protein>
    <recommendedName>
        <fullName evidence="7">FTP domain-containing protein</fullName>
    </recommendedName>
</protein>
<keyword evidence="2" id="KW-0479">Metal-binding</keyword>
<proteinExistence type="predicted"/>
<dbReference type="InterPro" id="IPR011096">
    <property type="entry name" value="FTP_domain"/>
</dbReference>
<feature type="region of interest" description="Disordered" evidence="6">
    <location>
        <begin position="220"/>
        <end position="256"/>
    </location>
</feature>
<gene>
    <name evidence="8" type="ORF">PAXINDRAFT_21500</name>
</gene>
<evidence type="ECO:0000313" key="9">
    <source>
        <dbReference type="Proteomes" id="UP000053647"/>
    </source>
</evidence>
<evidence type="ECO:0000256" key="2">
    <source>
        <dbReference type="ARBA" id="ARBA00022723"/>
    </source>
</evidence>
<feature type="domain" description="FTP" evidence="7">
    <location>
        <begin position="320"/>
        <end position="357"/>
    </location>
</feature>
<dbReference type="Pfam" id="PF07504">
    <property type="entry name" value="FTP"/>
    <property type="match status" value="1"/>
</dbReference>
<name>A0A0C9TDB8_PAXIN</name>
<dbReference type="GO" id="GO:0046872">
    <property type="term" value="F:metal ion binding"/>
    <property type="evidence" value="ECO:0007669"/>
    <property type="project" value="UniProtKB-KW"/>
</dbReference>
<feature type="compositionally biased region" description="Polar residues" evidence="6">
    <location>
        <begin position="227"/>
        <end position="236"/>
    </location>
</feature>
<accession>A0A0C9TDB8</accession>
<evidence type="ECO:0000256" key="6">
    <source>
        <dbReference type="SAM" id="MobiDB-lite"/>
    </source>
</evidence>
<keyword evidence="9" id="KW-1185">Reference proteome</keyword>
<dbReference type="GO" id="GO:0008237">
    <property type="term" value="F:metallopeptidase activity"/>
    <property type="evidence" value="ECO:0007669"/>
    <property type="project" value="UniProtKB-KW"/>
</dbReference>
<dbReference type="EMBL" id="KN821146">
    <property type="protein sequence ID" value="KIJ05221.1"/>
    <property type="molecule type" value="Genomic_DNA"/>
</dbReference>
<reference evidence="9" key="2">
    <citation type="submission" date="2015-01" db="EMBL/GenBank/DDBJ databases">
        <title>Evolutionary Origins and Diversification of the Mycorrhizal Mutualists.</title>
        <authorList>
            <consortium name="DOE Joint Genome Institute"/>
            <consortium name="Mycorrhizal Genomics Consortium"/>
            <person name="Kohler A."/>
            <person name="Kuo A."/>
            <person name="Nagy L.G."/>
            <person name="Floudas D."/>
            <person name="Copeland A."/>
            <person name="Barry K.W."/>
            <person name="Cichocki N."/>
            <person name="Veneault-Fourrey C."/>
            <person name="LaButti K."/>
            <person name="Lindquist E.A."/>
            <person name="Lipzen A."/>
            <person name="Lundell T."/>
            <person name="Morin E."/>
            <person name="Murat C."/>
            <person name="Riley R."/>
            <person name="Ohm R."/>
            <person name="Sun H."/>
            <person name="Tunlid A."/>
            <person name="Henrissat B."/>
            <person name="Grigoriev I.V."/>
            <person name="Hibbett D.S."/>
            <person name="Martin F."/>
        </authorList>
    </citation>
    <scope>NUCLEOTIDE SEQUENCE [LARGE SCALE GENOMIC DNA]</scope>
    <source>
        <strain evidence="9">ATCC 200175</strain>
    </source>
</reference>
<evidence type="ECO:0000256" key="1">
    <source>
        <dbReference type="ARBA" id="ARBA00022670"/>
    </source>
</evidence>
<dbReference type="Proteomes" id="UP000053647">
    <property type="component" value="Unassembled WGS sequence"/>
</dbReference>
<keyword evidence="5" id="KW-0482">Metalloprotease</keyword>
<sequence>MGRHWLTGRHPYDIEIGRLVAFPNLVHNGVGHHTVICLCRGLNAHPELPNLETKNVSKLFPVQRHSFFIVRSSARFYIGEVLDIYKKGMNSRYGSLDSLESLADLAFLSLRVYLPLSGESTSGDDAMYEDDDSLPSFTKFYYTYHLHTHAPISNILYHLGSKAFDGHNRSTPRLTASAAKHWLTLTRPAVKEKLLKLKISGGKATLNLSELWDAVSSVGREKGPSFGSDSTETVGQTDDRNVSKCHTRSRSFHSNPSPCRKTVGFGPVLPHARFEAVNAPAAADLCLHDVHTNPYALHCVTQYNDPESGRAYVIRPESCTDKATGLTHVYARQIVGGIEVADAHVNLNIKDGRILSFRDSVRILALWLYIMIHLDPACLQFFPGSVPTQHAETEGLATLEHLTRPTAPNVPSFGPSGQVDLDMDPRRPLLAFLASALPEDHPELSSVLDNAEEHASKMVMASETHLLGDHSTLGMG</sequence>
<keyword evidence="3" id="KW-0378">Hydrolase</keyword>
<dbReference type="OrthoDB" id="2690370at2759"/>
<evidence type="ECO:0000259" key="7">
    <source>
        <dbReference type="Pfam" id="PF07504"/>
    </source>
</evidence>
<dbReference type="GO" id="GO:0006508">
    <property type="term" value="P:proteolysis"/>
    <property type="evidence" value="ECO:0007669"/>
    <property type="project" value="UniProtKB-KW"/>
</dbReference>
<keyword evidence="1" id="KW-0645">Protease</keyword>
<reference evidence="8 9" key="1">
    <citation type="submission" date="2014-06" db="EMBL/GenBank/DDBJ databases">
        <authorList>
            <consortium name="DOE Joint Genome Institute"/>
            <person name="Kuo A."/>
            <person name="Kohler A."/>
            <person name="Nagy L.G."/>
            <person name="Floudas D."/>
            <person name="Copeland A."/>
            <person name="Barry K.W."/>
            <person name="Cichocki N."/>
            <person name="Veneault-Fourrey C."/>
            <person name="LaButti K."/>
            <person name="Lindquist E.A."/>
            <person name="Lipzen A."/>
            <person name="Lundell T."/>
            <person name="Morin E."/>
            <person name="Murat C."/>
            <person name="Sun H."/>
            <person name="Tunlid A."/>
            <person name="Henrissat B."/>
            <person name="Grigoriev I.V."/>
            <person name="Hibbett D.S."/>
            <person name="Martin F."/>
            <person name="Nordberg H.P."/>
            <person name="Cantor M.N."/>
            <person name="Hua S.X."/>
        </authorList>
    </citation>
    <scope>NUCLEOTIDE SEQUENCE [LARGE SCALE GENOMIC DNA]</scope>
    <source>
        <strain evidence="8 9">ATCC 200175</strain>
    </source>
</reference>
<organism evidence="8 9">
    <name type="scientific">Paxillus involutus ATCC 200175</name>
    <dbReference type="NCBI Taxonomy" id="664439"/>
    <lineage>
        <taxon>Eukaryota</taxon>
        <taxon>Fungi</taxon>
        <taxon>Dikarya</taxon>
        <taxon>Basidiomycota</taxon>
        <taxon>Agaricomycotina</taxon>
        <taxon>Agaricomycetes</taxon>
        <taxon>Agaricomycetidae</taxon>
        <taxon>Boletales</taxon>
        <taxon>Paxilineae</taxon>
        <taxon>Paxillaceae</taxon>
        <taxon>Paxillus</taxon>
    </lineage>
</organism>
<dbReference type="HOGENOM" id="CLU_573768_0_0_1"/>